<evidence type="ECO:0000313" key="2">
    <source>
        <dbReference type="Proteomes" id="UP000058012"/>
    </source>
</evidence>
<protein>
    <submittedName>
        <fullName evidence="1">Uncharacterized protein</fullName>
    </submittedName>
</protein>
<dbReference type="OrthoDB" id="7391201at2"/>
<dbReference type="RefSeq" id="WP_067914475.1">
    <property type="nucleotide sequence ID" value="NZ_KQ954248.1"/>
</dbReference>
<gene>
    <name evidence="1" type="ORF">AQZ52_17915</name>
</gene>
<dbReference type="Proteomes" id="UP000058012">
    <property type="component" value="Unassembled WGS sequence"/>
</dbReference>
<comment type="caution">
    <text evidence="1">The sequence shown here is derived from an EMBL/GenBank/DDBJ whole genome shotgun (WGS) entry which is preliminary data.</text>
</comment>
<reference evidence="1 2" key="1">
    <citation type="submission" date="2015-10" db="EMBL/GenBank/DDBJ databases">
        <title>Draft genome sequence of Novosphingobium fuchskuhlense DSM 25065 isolated from a surface water sample of the southwest basin of Lake Grosse Fuchskuhle.</title>
        <authorList>
            <person name="Ruckert C."/>
            <person name="Winkler A."/>
            <person name="Glaeser J."/>
            <person name="Grossart H.-P."/>
            <person name="Kalinowski J."/>
            <person name="Glaeser S."/>
        </authorList>
    </citation>
    <scope>NUCLEOTIDE SEQUENCE [LARGE SCALE GENOMIC DNA]</scope>
    <source>
        <strain evidence="1 2">FNE08-7</strain>
    </source>
</reference>
<evidence type="ECO:0000313" key="1">
    <source>
        <dbReference type="EMBL" id="KUR69877.1"/>
    </source>
</evidence>
<sequence length="115" mass="12322">MLTDSERFAFVPRRLHGFKTTGNAYDACQCDETITKGDTLIVLPEGVVGIAWTWPIAVTAANGALHRVKDEPKASLTELAATFDMRVEDLAEATGLARALGFALDPVFECPTAPG</sequence>
<dbReference type="AlphaFoldDB" id="A0A124JT71"/>
<name>A0A124JT71_9SPHN</name>
<accession>A0A124JT71</accession>
<dbReference type="EMBL" id="LLZS01000012">
    <property type="protein sequence ID" value="KUR69877.1"/>
    <property type="molecule type" value="Genomic_DNA"/>
</dbReference>
<proteinExistence type="predicted"/>
<organism evidence="1 2">
    <name type="scientific">Novosphingobium fuchskuhlense</name>
    <dbReference type="NCBI Taxonomy" id="1117702"/>
    <lineage>
        <taxon>Bacteria</taxon>
        <taxon>Pseudomonadati</taxon>
        <taxon>Pseudomonadota</taxon>
        <taxon>Alphaproteobacteria</taxon>
        <taxon>Sphingomonadales</taxon>
        <taxon>Sphingomonadaceae</taxon>
        <taxon>Novosphingobium</taxon>
    </lineage>
</organism>
<keyword evidence="2" id="KW-1185">Reference proteome</keyword>